<accession>A0A833TS87</accession>
<proteinExistence type="predicted"/>
<feature type="non-terminal residue" evidence="2">
    <location>
        <position position="1"/>
    </location>
</feature>
<dbReference type="Gramene" id="Jr11_08740_p1">
    <property type="protein sequence ID" value="cds.Jr11_08740_p1"/>
    <property type="gene ID" value="Jr11_08740"/>
</dbReference>
<feature type="transmembrane region" description="Helical" evidence="1">
    <location>
        <begin position="35"/>
        <end position="53"/>
    </location>
</feature>
<dbReference type="Proteomes" id="UP000619265">
    <property type="component" value="Unassembled WGS sequence"/>
</dbReference>
<reference evidence="2" key="2">
    <citation type="submission" date="2020-03" db="EMBL/GenBank/DDBJ databases">
        <title>Walnut 2.0.</title>
        <authorList>
            <person name="Marrano A."/>
            <person name="Britton M."/>
            <person name="Zimin A.V."/>
            <person name="Zaini P.A."/>
            <person name="Workman R."/>
            <person name="Puiu D."/>
            <person name="Bianco L."/>
            <person name="Allen B.J."/>
            <person name="Troggio M."/>
            <person name="Leslie C.A."/>
            <person name="Timp W."/>
            <person name="Dendekar A."/>
            <person name="Salzberg S.L."/>
            <person name="Neale D.B."/>
        </authorList>
    </citation>
    <scope>NUCLEOTIDE SEQUENCE</scope>
    <source>
        <tissue evidence="2">Leaves</tissue>
    </source>
</reference>
<dbReference type="PANTHER" id="PTHR33881">
    <property type="entry name" value="NEUROGENIC LOCUS NOTCH-LIKE PROTEIN"/>
    <property type="match status" value="1"/>
</dbReference>
<keyword evidence="1" id="KW-0812">Transmembrane</keyword>
<protein>
    <submittedName>
        <fullName evidence="2">Uncharacterized protein</fullName>
    </submittedName>
</protein>
<evidence type="ECO:0000256" key="1">
    <source>
        <dbReference type="SAM" id="Phobius"/>
    </source>
</evidence>
<keyword evidence="1" id="KW-1133">Transmembrane helix</keyword>
<organism evidence="2 3">
    <name type="scientific">Juglans regia</name>
    <name type="common">English walnut</name>
    <dbReference type="NCBI Taxonomy" id="51240"/>
    <lineage>
        <taxon>Eukaryota</taxon>
        <taxon>Viridiplantae</taxon>
        <taxon>Streptophyta</taxon>
        <taxon>Embryophyta</taxon>
        <taxon>Tracheophyta</taxon>
        <taxon>Spermatophyta</taxon>
        <taxon>Magnoliopsida</taxon>
        <taxon>eudicotyledons</taxon>
        <taxon>Gunneridae</taxon>
        <taxon>Pentapetalae</taxon>
        <taxon>rosids</taxon>
        <taxon>fabids</taxon>
        <taxon>Fagales</taxon>
        <taxon>Juglandaceae</taxon>
        <taxon>Juglans</taxon>
    </lineage>
</organism>
<feature type="transmembrane region" description="Helical" evidence="1">
    <location>
        <begin position="12"/>
        <end position="28"/>
    </location>
</feature>
<name>A0A833TS87_JUGRE</name>
<comment type="caution">
    <text evidence="2">The sequence shown here is derived from an EMBL/GenBank/DDBJ whole genome shotgun (WGS) entry which is preliminary data.</text>
</comment>
<reference evidence="2" key="1">
    <citation type="submission" date="2015-10" db="EMBL/GenBank/DDBJ databases">
        <authorList>
            <person name="Martinez-Garcia P.J."/>
            <person name="Crepeau M.W."/>
            <person name="Puiu D."/>
            <person name="Gonzalez-Ibeas D."/>
            <person name="Whalen J."/>
            <person name="Stevens K."/>
            <person name="Paul R."/>
            <person name="Butterfield T."/>
            <person name="Britton M."/>
            <person name="Reagan R."/>
            <person name="Chakraborty S."/>
            <person name="Walawage S.L."/>
            <person name="Vasquez-Gross H.A."/>
            <person name="Cardeno C."/>
            <person name="Famula R."/>
            <person name="Pratt K."/>
            <person name="Kuruganti S."/>
            <person name="Aradhya M.K."/>
            <person name="Leslie C.A."/>
            <person name="Dandekar A.M."/>
            <person name="Salzberg S.L."/>
            <person name="Wegrzyn J.L."/>
            <person name="Langley C.H."/>
            <person name="Neale D.B."/>
        </authorList>
    </citation>
    <scope>NUCLEOTIDE SEQUENCE</scope>
    <source>
        <tissue evidence="2">Leaves</tissue>
    </source>
</reference>
<dbReference type="EMBL" id="LIHL02000011">
    <property type="protein sequence ID" value="KAF5454641.1"/>
    <property type="molecule type" value="Genomic_DNA"/>
</dbReference>
<evidence type="ECO:0000313" key="2">
    <source>
        <dbReference type="EMBL" id="KAF5454641.1"/>
    </source>
</evidence>
<evidence type="ECO:0000313" key="3">
    <source>
        <dbReference type="Proteomes" id="UP000619265"/>
    </source>
</evidence>
<gene>
    <name evidence="2" type="ORF">F2P56_024289</name>
</gene>
<keyword evidence="1" id="KW-0472">Membrane</keyword>
<dbReference type="PANTHER" id="PTHR33881:SF10">
    <property type="entry name" value="SLIT HOMOLOG 2 PROTEIN-LIKE"/>
    <property type="match status" value="1"/>
</dbReference>
<sequence>RSLPQSSPSLPLYLSLSLSLSLSLPVLKKMGSSSMVAFVAVLLVLLSMTSLGSSDTSPLDDFLGRVCEDVECGKGNCSADLSYPLGFKCECNTGWKRTRDEDDDLTFLPCVIPNCTLDYGCQPAPPPVPEKEIPRNLSAFDPCYWAYCGEGTCTKNKTHTHRCECKSGFFNLLNVSAFPCYSECTLGSDCSRLGITVAKTSADGSGGSTGQGTSFLPGKFHWMATLMVILGIVMWK</sequence>
<dbReference type="AlphaFoldDB" id="A0A833TS87"/>